<dbReference type="PANTHER" id="PTHR43685">
    <property type="entry name" value="GLYCOSYLTRANSFERASE"/>
    <property type="match status" value="1"/>
</dbReference>
<keyword evidence="3" id="KW-1185">Reference proteome</keyword>
<gene>
    <name evidence="2" type="primary">epsJ_3</name>
    <name evidence="2" type="ORF">DUPY_04300</name>
</gene>
<name>A0A1E7X7A0_9BURK</name>
<evidence type="ECO:0000313" key="2">
    <source>
        <dbReference type="EMBL" id="OFA08878.1"/>
    </source>
</evidence>
<accession>A0A1E7X7A0</accession>
<evidence type="ECO:0000313" key="3">
    <source>
        <dbReference type="Proteomes" id="UP000175989"/>
    </source>
</evidence>
<dbReference type="InterPro" id="IPR029044">
    <property type="entry name" value="Nucleotide-diphossugar_trans"/>
</dbReference>
<protein>
    <submittedName>
        <fullName evidence="2">Putative glycosyltransferase EpsJ</fullName>
        <ecNumber evidence="2">2.4.-.-</ecNumber>
    </submittedName>
</protein>
<keyword evidence="2" id="KW-0328">Glycosyltransferase</keyword>
<dbReference type="Gene3D" id="3.90.550.10">
    <property type="entry name" value="Spore Coat Polysaccharide Biosynthesis Protein SpsA, Chain A"/>
    <property type="match status" value="1"/>
</dbReference>
<dbReference type="PANTHER" id="PTHR43685:SF2">
    <property type="entry name" value="GLYCOSYLTRANSFERASE 2-LIKE DOMAIN-CONTAINING PROTEIN"/>
    <property type="match status" value="1"/>
</dbReference>
<proteinExistence type="predicted"/>
<evidence type="ECO:0000259" key="1">
    <source>
        <dbReference type="Pfam" id="PF00535"/>
    </source>
</evidence>
<dbReference type="Pfam" id="PF00535">
    <property type="entry name" value="Glycos_transf_2"/>
    <property type="match status" value="1"/>
</dbReference>
<dbReference type="AlphaFoldDB" id="A0A1E7X7A0"/>
<dbReference type="GO" id="GO:0016757">
    <property type="term" value="F:glycosyltransferase activity"/>
    <property type="evidence" value="ECO:0007669"/>
    <property type="project" value="UniProtKB-KW"/>
</dbReference>
<comment type="caution">
    <text evidence="2">The sequence shown here is derived from an EMBL/GenBank/DDBJ whole genome shotgun (WGS) entry which is preliminary data.</text>
</comment>
<reference evidence="3" key="1">
    <citation type="journal article" date="2016" name="Front. Microbiol.">
        <title>Molecular Keys to the Janthinobacterium and Duganella spp. Interaction with the Plant Pathogen Fusarium graminearum.</title>
        <authorList>
            <person name="Haack F.S."/>
            <person name="Poehlein A."/>
            <person name="Kroger C."/>
            <person name="Voigt C.A."/>
            <person name="Piepenbring M."/>
            <person name="Bode H.B."/>
            <person name="Daniel R."/>
            <person name="Schafer W."/>
            <person name="Streit W.R."/>
        </authorList>
    </citation>
    <scope>NUCLEOTIDE SEQUENCE [LARGE SCALE GENOMIC DNA]</scope>
    <source>
        <strain evidence="3">T54</strain>
    </source>
</reference>
<sequence>MPAPFSISIIVPAYNAGGFIDECLAHILPHMTPAHELIVIDDGSRDDTAARVQAQAAAAPQCALRLIRQANQGLAQVRNVGLQEARGDYILFIDSDDLLQAGILARLDAVIASHRPDAIALDFSMWHPDRPDKNRAVHMGYAPDTLVTDADTILDVFFADRHLYAWARVIRREIYASFEQPLYPTNRLFEDVAVTPRLLARCHSLYYLPHQLLAYRQHPVSITKSVSADYCRDFTAALGLTKPALEQAGVSASVRDHFDAVVSYFYIGAVKNSYQLPGATGRTVRRELQEIYRATLFGTPDNVLGKMEQGSLRSTSRRDDLRAARQVRQALANSLVFRFKQTLSRKVKLWQRQAKVRALRKA</sequence>
<dbReference type="OrthoDB" id="9798249at2"/>
<dbReference type="SUPFAM" id="SSF53448">
    <property type="entry name" value="Nucleotide-diphospho-sugar transferases"/>
    <property type="match status" value="1"/>
</dbReference>
<keyword evidence="2" id="KW-0808">Transferase</keyword>
<dbReference type="InterPro" id="IPR001173">
    <property type="entry name" value="Glyco_trans_2-like"/>
</dbReference>
<dbReference type="CDD" id="cd00761">
    <property type="entry name" value="Glyco_tranf_GTA_type"/>
    <property type="match status" value="1"/>
</dbReference>
<dbReference type="EC" id="2.4.-.-" evidence="2"/>
<dbReference type="PATRIC" id="fig|762836.4.peg.456"/>
<feature type="domain" description="Glycosyltransferase 2-like" evidence="1">
    <location>
        <begin position="8"/>
        <end position="136"/>
    </location>
</feature>
<dbReference type="Proteomes" id="UP000175989">
    <property type="component" value="Unassembled WGS sequence"/>
</dbReference>
<dbReference type="EMBL" id="LROM01000031">
    <property type="protein sequence ID" value="OFA08878.1"/>
    <property type="molecule type" value="Genomic_DNA"/>
</dbReference>
<dbReference type="InterPro" id="IPR050834">
    <property type="entry name" value="Glycosyltransf_2"/>
</dbReference>
<dbReference type="RefSeq" id="WP_070246053.1">
    <property type="nucleotide sequence ID" value="NZ_LROM01000031.1"/>
</dbReference>
<organism evidence="2 3">
    <name type="scientific">Duganella phyllosphaerae</name>
    <dbReference type="NCBI Taxonomy" id="762836"/>
    <lineage>
        <taxon>Bacteria</taxon>
        <taxon>Pseudomonadati</taxon>
        <taxon>Pseudomonadota</taxon>
        <taxon>Betaproteobacteria</taxon>
        <taxon>Burkholderiales</taxon>
        <taxon>Oxalobacteraceae</taxon>
        <taxon>Telluria group</taxon>
        <taxon>Duganella</taxon>
    </lineage>
</organism>